<dbReference type="AlphaFoldDB" id="A0A2W7S3H0"/>
<evidence type="ECO:0000313" key="2">
    <source>
        <dbReference type="EMBL" id="PZX65616.1"/>
    </source>
</evidence>
<proteinExistence type="predicted"/>
<dbReference type="Proteomes" id="UP000249720">
    <property type="component" value="Unassembled WGS sequence"/>
</dbReference>
<dbReference type="OrthoDB" id="1048788at2"/>
<accession>A0A2W7S3H0</accession>
<feature type="transmembrane region" description="Helical" evidence="1">
    <location>
        <begin position="12"/>
        <end position="36"/>
    </location>
</feature>
<feature type="transmembrane region" description="Helical" evidence="1">
    <location>
        <begin position="56"/>
        <end position="77"/>
    </location>
</feature>
<reference evidence="2 3" key="1">
    <citation type="submission" date="2018-06" db="EMBL/GenBank/DDBJ databases">
        <title>Genomic Encyclopedia of Archaeal and Bacterial Type Strains, Phase II (KMG-II): from individual species to whole genera.</title>
        <authorList>
            <person name="Goeker M."/>
        </authorList>
    </citation>
    <scope>NUCLEOTIDE SEQUENCE [LARGE SCALE GENOMIC DNA]</scope>
    <source>
        <strain evidence="2 3">DSM 23241</strain>
    </source>
</reference>
<keyword evidence="1" id="KW-0472">Membrane</keyword>
<comment type="caution">
    <text evidence="2">The sequence shown here is derived from an EMBL/GenBank/DDBJ whole genome shotgun (WGS) entry which is preliminary data.</text>
</comment>
<dbReference type="EMBL" id="QKZV01000001">
    <property type="protein sequence ID" value="PZX65616.1"/>
    <property type="molecule type" value="Genomic_DNA"/>
</dbReference>
<dbReference type="Pfam" id="PF12725">
    <property type="entry name" value="DUF3810"/>
    <property type="match status" value="1"/>
</dbReference>
<feature type="transmembrane region" description="Helical" evidence="1">
    <location>
        <begin position="98"/>
        <end position="118"/>
    </location>
</feature>
<name>A0A2W7S3H0_9BACT</name>
<sequence>MKLNIKFNQKRQIWVWLTLLLLVGLIQLITLFPPFIERFYSCAFYKFYAQKLRALLGWIPFSAGDILYFIVGVWGLVWIIKLLKYIFTRNWKLLTKRIILFVKIVLVIYIWFMLGWGLNYHRQGIAEQLNLQVQPYSTEELCTLRDSLAVQLNYWRKQVSSDTTLPTPALKYLYHEAAADYLQSAQQYSFLKYAFPSIKSSLFSPWAKYFGWGGYYNPFTGEAQVRNNLPRILIPFTVLHEIAHQIGYAGEEEANFVGFIVGKTSTHPYVVYSCYSELYKYVFSELLQRNTFPDKSPALDTLVKYDFKQINLFFRREDNNIAPQIMNLYDIYLRVNQQTNGIDSYNQVVGLLIAYQKKYGKI</sequence>
<keyword evidence="3" id="KW-1185">Reference proteome</keyword>
<gene>
    <name evidence="2" type="ORF">LX80_00104</name>
</gene>
<evidence type="ECO:0000256" key="1">
    <source>
        <dbReference type="SAM" id="Phobius"/>
    </source>
</evidence>
<protein>
    <submittedName>
        <fullName evidence="2">Uncharacterized protein DUF3810</fullName>
    </submittedName>
</protein>
<keyword evidence="1" id="KW-1133">Transmembrane helix</keyword>
<evidence type="ECO:0000313" key="3">
    <source>
        <dbReference type="Proteomes" id="UP000249720"/>
    </source>
</evidence>
<dbReference type="InterPro" id="IPR024294">
    <property type="entry name" value="DUF3810"/>
</dbReference>
<dbReference type="RefSeq" id="WP_111293099.1">
    <property type="nucleotide sequence ID" value="NZ_QKZV01000001.1"/>
</dbReference>
<organism evidence="2 3">
    <name type="scientific">Hydrotalea sandarakina</name>
    <dbReference type="NCBI Taxonomy" id="1004304"/>
    <lineage>
        <taxon>Bacteria</taxon>
        <taxon>Pseudomonadati</taxon>
        <taxon>Bacteroidota</taxon>
        <taxon>Chitinophagia</taxon>
        <taxon>Chitinophagales</taxon>
        <taxon>Chitinophagaceae</taxon>
        <taxon>Hydrotalea</taxon>
    </lineage>
</organism>
<keyword evidence="1" id="KW-0812">Transmembrane</keyword>